<name>A0A3N2QB80_9BACT</name>
<dbReference type="NCBIfam" id="NF003507">
    <property type="entry name" value="PRK05170.2-5"/>
    <property type="match status" value="1"/>
</dbReference>
<dbReference type="EMBL" id="RARA01000026">
    <property type="protein sequence ID" value="ROT47073.1"/>
    <property type="molecule type" value="Genomic_DNA"/>
</dbReference>
<dbReference type="PIRSF" id="PIRSF006173">
    <property type="entry name" value="UCP006173"/>
    <property type="match status" value="1"/>
</dbReference>
<dbReference type="PANTHER" id="PTHR37421:SF1">
    <property type="entry name" value="UPF0260 PROTEIN YCGN"/>
    <property type="match status" value="1"/>
</dbReference>
<evidence type="ECO:0000313" key="3">
    <source>
        <dbReference type="Proteomes" id="UP000270927"/>
    </source>
</evidence>
<protein>
    <submittedName>
        <fullName evidence="1">YcgN family cysteine cluster protein</fullName>
    </submittedName>
</protein>
<dbReference type="InterPro" id="IPR005358">
    <property type="entry name" value="Puta_zinc/iron-chelating_dom"/>
</dbReference>
<sequence length="152" mass="17455">MKNDQEPSEPFWLHTPLKKMTSSQWESLCDGCGKCCLLKIQEAETQKIRTTKICCRLLNTISCQCSNYKERFSYVDDCIKLNAENIQTITWLPKSCAYRLVNENKTLPDWHPLITKDPQSTVKSGNSVRAYAVHPALVNKPVIEYLLEEEVS</sequence>
<reference evidence="1 3" key="1">
    <citation type="submission" date="2018-09" db="EMBL/GenBank/DDBJ databases">
        <title>Comparative Genomics of Wolbachia-Cardinium Dual Endosymbiosis in a Plant-Parasitic Nematode.</title>
        <authorList>
            <person name="Brown A.M.V."/>
            <person name="Wasala S.K."/>
            <person name="Howe D.K."/>
            <person name="Peetz A.B."/>
            <person name="Zasada I.A."/>
            <person name="Denver D.R."/>
        </authorList>
    </citation>
    <scope>NUCLEOTIDE SEQUENCE [LARGE SCALE GENOMIC DNA]</scope>
    <source>
        <strain evidence="1 3">Pp_1</strain>
    </source>
</reference>
<dbReference type="Pfam" id="PF03692">
    <property type="entry name" value="CxxCxxCC"/>
    <property type="match status" value="1"/>
</dbReference>
<dbReference type="NCBIfam" id="NF003501">
    <property type="entry name" value="PRK05170.1-5"/>
    <property type="match status" value="1"/>
</dbReference>
<dbReference type="AlphaFoldDB" id="A0A3N2QB80"/>
<keyword evidence="3" id="KW-1185">Reference proteome</keyword>
<dbReference type="RefSeq" id="WP_123662236.1">
    <property type="nucleotide sequence ID" value="NZ_RARA01000014.1"/>
</dbReference>
<dbReference type="Proteomes" id="UP000270927">
    <property type="component" value="Unassembled WGS sequence"/>
</dbReference>
<gene>
    <name evidence="2" type="ORF">EDM02_00630</name>
    <name evidence="1" type="ORF">EDM02_04235</name>
</gene>
<dbReference type="PANTHER" id="PTHR37421">
    <property type="entry name" value="UPF0260 PROTEIN YCGN"/>
    <property type="match status" value="1"/>
</dbReference>
<proteinExistence type="predicted"/>
<evidence type="ECO:0000313" key="2">
    <source>
        <dbReference type="EMBL" id="ROT47751.1"/>
    </source>
</evidence>
<dbReference type="OrthoDB" id="9786855at2"/>
<evidence type="ECO:0000313" key="1">
    <source>
        <dbReference type="EMBL" id="ROT47073.1"/>
    </source>
</evidence>
<comment type="caution">
    <text evidence="1">The sequence shown here is derived from an EMBL/GenBank/DDBJ whole genome shotgun (WGS) entry which is preliminary data.</text>
</comment>
<accession>A0A3N2QB80</accession>
<dbReference type="InterPro" id="IPR008228">
    <property type="entry name" value="UCP006173"/>
</dbReference>
<dbReference type="EMBL" id="RARA01000014">
    <property type="protein sequence ID" value="ROT47751.1"/>
    <property type="molecule type" value="Genomic_DNA"/>
</dbReference>
<organism evidence="1 3">
    <name type="scientific">Candidatus Cardinium hertigii</name>
    <dbReference type="NCBI Taxonomy" id="247481"/>
    <lineage>
        <taxon>Bacteria</taxon>
        <taxon>Pseudomonadati</taxon>
        <taxon>Bacteroidota</taxon>
        <taxon>Cytophagia</taxon>
        <taxon>Cytophagales</taxon>
        <taxon>Amoebophilaceae</taxon>
        <taxon>Candidatus Cardinium</taxon>
    </lineage>
</organism>